<accession>A0A1G2BGJ2</accession>
<keyword evidence="1" id="KW-1133">Transmembrane helix</keyword>
<gene>
    <name evidence="2" type="ORF">A2319_05540</name>
</gene>
<evidence type="ECO:0000313" key="2">
    <source>
        <dbReference type="EMBL" id="OGY87400.1"/>
    </source>
</evidence>
<dbReference type="EMBL" id="MHKI01000009">
    <property type="protein sequence ID" value="OGY87400.1"/>
    <property type="molecule type" value="Genomic_DNA"/>
</dbReference>
<protein>
    <submittedName>
        <fullName evidence="2">Uncharacterized protein</fullName>
    </submittedName>
</protein>
<organism evidence="2 3">
    <name type="scientific">Candidatus Kerfeldbacteria bacterium RIFOXYB2_FULL_38_14</name>
    <dbReference type="NCBI Taxonomy" id="1798547"/>
    <lineage>
        <taxon>Bacteria</taxon>
        <taxon>Candidatus Kerfeldiibacteriota</taxon>
    </lineage>
</organism>
<dbReference type="Proteomes" id="UP000176420">
    <property type="component" value="Unassembled WGS sequence"/>
</dbReference>
<proteinExistence type="predicted"/>
<feature type="transmembrane region" description="Helical" evidence="1">
    <location>
        <begin position="33"/>
        <end position="53"/>
    </location>
</feature>
<feature type="transmembrane region" description="Helical" evidence="1">
    <location>
        <begin position="7"/>
        <end position="27"/>
    </location>
</feature>
<evidence type="ECO:0000256" key="1">
    <source>
        <dbReference type="SAM" id="Phobius"/>
    </source>
</evidence>
<keyword evidence="1" id="KW-0812">Transmembrane</keyword>
<comment type="caution">
    <text evidence="2">The sequence shown here is derived from an EMBL/GenBank/DDBJ whole genome shotgun (WGS) entry which is preliminary data.</text>
</comment>
<evidence type="ECO:0000313" key="3">
    <source>
        <dbReference type="Proteomes" id="UP000176420"/>
    </source>
</evidence>
<feature type="transmembrane region" description="Helical" evidence="1">
    <location>
        <begin position="74"/>
        <end position="92"/>
    </location>
</feature>
<name>A0A1G2BGJ2_9BACT</name>
<sequence>MKKTTSLLILCVALFVIGTGLVGFLAVTFTQDIGYTFAQLGLFWFVLGILFVWQIQKQDKASLLQAGIFRRKQLAVPLVMVMFGVLVFVWGFSHKNNQEPQLHNIDYIE</sequence>
<dbReference type="AlphaFoldDB" id="A0A1G2BGJ2"/>
<reference evidence="2 3" key="1">
    <citation type="journal article" date="2016" name="Nat. Commun.">
        <title>Thousands of microbial genomes shed light on interconnected biogeochemical processes in an aquifer system.</title>
        <authorList>
            <person name="Anantharaman K."/>
            <person name="Brown C.T."/>
            <person name="Hug L.A."/>
            <person name="Sharon I."/>
            <person name="Castelle C.J."/>
            <person name="Probst A.J."/>
            <person name="Thomas B.C."/>
            <person name="Singh A."/>
            <person name="Wilkins M.J."/>
            <person name="Karaoz U."/>
            <person name="Brodie E.L."/>
            <person name="Williams K.H."/>
            <person name="Hubbard S.S."/>
            <person name="Banfield J.F."/>
        </authorList>
    </citation>
    <scope>NUCLEOTIDE SEQUENCE [LARGE SCALE GENOMIC DNA]</scope>
</reference>
<keyword evidence="1" id="KW-0472">Membrane</keyword>